<dbReference type="AlphaFoldDB" id="A0A2A5IXU4"/>
<dbReference type="EMBL" id="NOVD01000091">
    <property type="protein sequence ID" value="PCK21922.1"/>
    <property type="molecule type" value="Genomic_DNA"/>
</dbReference>
<protein>
    <submittedName>
        <fullName evidence="1">Uncharacterized protein</fullName>
    </submittedName>
</protein>
<dbReference type="Proteomes" id="UP000230886">
    <property type="component" value="Unassembled WGS sequence"/>
</dbReference>
<evidence type="ECO:0000313" key="1">
    <source>
        <dbReference type="EMBL" id="PCK21922.1"/>
    </source>
</evidence>
<sequence length="149" mass="16470">MSDCCLCRAALAQRFSESTGVPSITRQKDAAMLTTKTPTPFQDKLTELCDAKRALDRQIDEIAMAALSEFVRNVWPEAGMLRADIEFNVYEVTTVDGGRVLASSDDLDNFHADEVDLSEMTTLVHALPPGQRGTYDNITEYSIPLAPLR</sequence>
<organism evidence="1 2">
    <name type="scientific">Rhodococcus qingshengii</name>
    <dbReference type="NCBI Taxonomy" id="334542"/>
    <lineage>
        <taxon>Bacteria</taxon>
        <taxon>Bacillati</taxon>
        <taxon>Actinomycetota</taxon>
        <taxon>Actinomycetes</taxon>
        <taxon>Mycobacteriales</taxon>
        <taxon>Nocardiaceae</taxon>
        <taxon>Rhodococcus</taxon>
        <taxon>Rhodococcus erythropolis group</taxon>
    </lineage>
</organism>
<gene>
    <name evidence="1" type="ORF">CHR55_33390</name>
</gene>
<accession>A0A2A5IXU4</accession>
<reference evidence="1 2" key="1">
    <citation type="submission" date="2017-07" db="EMBL/GenBank/DDBJ databases">
        <title>Draft sequence of Rhodococcus enclensis 23b-28.</title>
        <authorList>
            <person name="Besaury L."/>
            <person name="Sancelme M."/>
            <person name="Amato P."/>
            <person name="Lallement A."/>
            <person name="Delort A.-M."/>
        </authorList>
    </citation>
    <scope>NUCLEOTIDE SEQUENCE [LARGE SCALE GENOMIC DNA]</scope>
    <source>
        <strain evidence="1 2">23b-28</strain>
    </source>
</reference>
<name>A0A2A5IXU4_RHOSG</name>
<evidence type="ECO:0000313" key="2">
    <source>
        <dbReference type="Proteomes" id="UP000230886"/>
    </source>
</evidence>
<proteinExistence type="predicted"/>
<comment type="caution">
    <text evidence="1">The sequence shown here is derived from an EMBL/GenBank/DDBJ whole genome shotgun (WGS) entry which is preliminary data.</text>
</comment>